<dbReference type="Pfam" id="PF00085">
    <property type="entry name" value="Thioredoxin"/>
    <property type="match status" value="1"/>
</dbReference>
<dbReference type="PROSITE" id="PS00194">
    <property type="entry name" value="THIOREDOXIN_1"/>
    <property type="match status" value="1"/>
</dbReference>
<dbReference type="GO" id="GO:0005829">
    <property type="term" value="C:cytosol"/>
    <property type="evidence" value="ECO:0007669"/>
    <property type="project" value="TreeGrafter"/>
</dbReference>
<dbReference type="InterPro" id="IPR005746">
    <property type="entry name" value="Thioredoxin"/>
</dbReference>
<evidence type="ECO:0000256" key="7">
    <source>
        <dbReference type="PIRNR" id="PIRNR000077"/>
    </source>
</evidence>
<accession>F4KVZ2</accession>
<feature type="domain" description="Thioredoxin" evidence="10">
    <location>
        <begin position="1"/>
        <end position="104"/>
    </location>
</feature>
<name>F4KVZ2_HALH1</name>
<evidence type="ECO:0000256" key="3">
    <source>
        <dbReference type="ARBA" id="ARBA00022982"/>
    </source>
</evidence>
<dbReference type="PRINTS" id="PR00421">
    <property type="entry name" value="THIOREDOXIN"/>
</dbReference>
<keyword evidence="2" id="KW-0813">Transport</keyword>
<dbReference type="FunFam" id="3.40.30.10:FF:000001">
    <property type="entry name" value="Thioredoxin"/>
    <property type="match status" value="1"/>
</dbReference>
<dbReference type="eggNOG" id="COG3118">
    <property type="taxonomic scope" value="Bacteria"/>
</dbReference>
<keyword evidence="4 9" id="KW-1015">Disulfide bond</keyword>
<dbReference type="SUPFAM" id="SSF52833">
    <property type="entry name" value="Thioredoxin-like"/>
    <property type="match status" value="1"/>
</dbReference>
<evidence type="ECO:0000259" key="10">
    <source>
        <dbReference type="PROSITE" id="PS51352"/>
    </source>
</evidence>
<dbReference type="OrthoDB" id="9790390at2"/>
<dbReference type="HOGENOM" id="CLU_090389_10_4_10"/>
<dbReference type="Gene3D" id="3.40.30.10">
    <property type="entry name" value="Glutaredoxin"/>
    <property type="match status" value="1"/>
</dbReference>
<dbReference type="STRING" id="760192.Halhy_0278"/>
<dbReference type="CDD" id="cd02947">
    <property type="entry name" value="TRX_family"/>
    <property type="match status" value="1"/>
</dbReference>
<dbReference type="InterPro" id="IPR013766">
    <property type="entry name" value="Thioredoxin_domain"/>
</dbReference>
<keyword evidence="12" id="KW-1185">Reference proteome</keyword>
<evidence type="ECO:0000313" key="12">
    <source>
        <dbReference type="Proteomes" id="UP000008461"/>
    </source>
</evidence>
<dbReference type="GO" id="GO:0015035">
    <property type="term" value="F:protein-disulfide reductase activity"/>
    <property type="evidence" value="ECO:0007669"/>
    <property type="project" value="UniProtKB-UniRule"/>
</dbReference>
<dbReference type="InterPro" id="IPR036249">
    <property type="entry name" value="Thioredoxin-like_sf"/>
</dbReference>
<evidence type="ECO:0000256" key="6">
    <source>
        <dbReference type="NCBIfam" id="TIGR01068"/>
    </source>
</evidence>
<gene>
    <name evidence="11" type="ordered locus">Halhy_0278</name>
</gene>
<feature type="active site" description="Nucleophile" evidence="8">
    <location>
        <position position="28"/>
    </location>
</feature>
<evidence type="ECO:0000256" key="4">
    <source>
        <dbReference type="ARBA" id="ARBA00023157"/>
    </source>
</evidence>
<dbReference type="PIRSF" id="PIRSF000077">
    <property type="entry name" value="Thioredoxin"/>
    <property type="match status" value="1"/>
</dbReference>
<reference key="2">
    <citation type="submission" date="2011-04" db="EMBL/GenBank/DDBJ databases">
        <title>Complete sequence of chromosome of Haliscomenobacter hydrossis DSM 1100.</title>
        <authorList>
            <consortium name="US DOE Joint Genome Institute (JGI-PGF)"/>
            <person name="Lucas S."/>
            <person name="Han J."/>
            <person name="Lapidus A."/>
            <person name="Bruce D."/>
            <person name="Goodwin L."/>
            <person name="Pitluck S."/>
            <person name="Peters L."/>
            <person name="Kyrpides N."/>
            <person name="Mavromatis K."/>
            <person name="Ivanova N."/>
            <person name="Ovchinnikova G."/>
            <person name="Pagani I."/>
            <person name="Daligault H."/>
            <person name="Detter J.C."/>
            <person name="Han C."/>
            <person name="Land M."/>
            <person name="Hauser L."/>
            <person name="Markowitz V."/>
            <person name="Cheng J.-F."/>
            <person name="Hugenholtz P."/>
            <person name="Woyke T."/>
            <person name="Wu D."/>
            <person name="Verbarg S."/>
            <person name="Frueling A."/>
            <person name="Brambilla E."/>
            <person name="Klenk H.-P."/>
            <person name="Eisen J.A."/>
        </authorList>
    </citation>
    <scope>NUCLEOTIDE SEQUENCE</scope>
    <source>
        <strain>DSM 1100</strain>
    </source>
</reference>
<dbReference type="PROSITE" id="PS51352">
    <property type="entry name" value="THIOREDOXIN_2"/>
    <property type="match status" value="1"/>
</dbReference>
<dbReference type="NCBIfam" id="TIGR01068">
    <property type="entry name" value="thioredoxin"/>
    <property type="match status" value="1"/>
</dbReference>
<evidence type="ECO:0000256" key="9">
    <source>
        <dbReference type="PIRSR" id="PIRSR000077-4"/>
    </source>
</evidence>
<organism evidence="11 12">
    <name type="scientific">Haliscomenobacter hydrossis (strain ATCC 27775 / DSM 1100 / LMG 10767 / O)</name>
    <dbReference type="NCBI Taxonomy" id="760192"/>
    <lineage>
        <taxon>Bacteria</taxon>
        <taxon>Pseudomonadati</taxon>
        <taxon>Bacteroidota</taxon>
        <taxon>Saprospiria</taxon>
        <taxon>Saprospirales</taxon>
        <taxon>Haliscomenobacteraceae</taxon>
        <taxon>Haliscomenobacter</taxon>
    </lineage>
</organism>
<dbReference type="AlphaFoldDB" id="F4KVZ2"/>
<dbReference type="EMBL" id="CP002691">
    <property type="protein sequence ID" value="AEE48190.1"/>
    <property type="molecule type" value="Genomic_DNA"/>
</dbReference>
<feature type="active site" description="Nucleophile" evidence="8">
    <location>
        <position position="31"/>
    </location>
</feature>
<dbReference type="InterPro" id="IPR017937">
    <property type="entry name" value="Thioredoxin_CS"/>
</dbReference>
<evidence type="ECO:0000256" key="5">
    <source>
        <dbReference type="ARBA" id="ARBA00023284"/>
    </source>
</evidence>
<feature type="site" description="Deprotonates C-terminal active site Cys" evidence="8">
    <location>
        <position position="22"/>
    </location>
</feature>
<evidence type="ECO:0000256" key="8">
    <source>
        <dbReference type="PIRSR" id="PIRSR000077-1"/>
    </source>
</evidence>
<dbReference type="KEGG" id="hhy:Halhy_0278"/>
<dbReference type="PANTHER" id="PTHR45663">
    <property type="entry name" value="GEO12009P1"/>
    <property type="match status" value="1"/>
</dbReference>
<dbReference type="RefSeq" id="WP_013762754.1">
    <property type="nucleotide sequence ID" value="NC_015510.1"/>
</dbReference>
<sequence length="107" mass="11851">MAFEFTDSNFTEKTAEGVVLVDFWATWCGPCRAIAPTIEELYSDYKDKALVGKLDVDHNPEVAMKYGIRSIPTLLILKDGKVVHQHVGLATKQVLANKLDALVETTV</sequence>
<evidence type="ECO:0000256" key="1">
    <source>
        <dbReference type="ARBA" id="ARBA00008987"/>
    </source>
</evidence>
<protein>
    <recommendedName>
        <fullName evidence="6 7">Thioredoxin</fullName>
    </recommendedName>
</protein>
<keyword evidence="5 9" id="KW-0676">Redox-active center</keyword>
<feature type="site" description="Contributes to redox potential value" evidence="8">
    <location>
        <position position="29"/>
    </location>
</feature>
<dbReference type="PANTHER" id="PTHR45663:SF11">
    <property type="entry name" value="GEO12009P1"/>
    <property type="match status" value="1"/>
</dbReference>
<dbReference type="GO" id="GO:0045454">
    <property type="term" value="P:cell redox homeostasis"/>
    <property type="evidence" value="ECO:0007669"/>
    <property type="project" value="TreeGrafter"/>
</dbReference>
<evidence type="ECO:0000256" key="2">
    <source>
        <dbReference type="ARBA" id="ARBA00022448"/>
    </source>
</evidence>
<dbReference type="Proteomes" id="UP000008461">
    <property type="component" value="Chromosome"/>
</dbReference>
<reference evidence="11 12" key="1">
    <citation type="journal article" date="2011" name="Stand. Genomic Sci.">
        <title>Complete genome sequence of Haliscomenobacter hydrossis type strain (O).</title>
        <authorList>
            <consortium name="US DOE Joint Genome Institute (JGI-PGF)"/>
            <person name="Daligault H."/>
            <person name="Lapidus A."/>
            <person name="Zeytun A."/>
            <person name="Nolan M."/>
            <person name="Lucas S."/>
            <person name="Del Rio T.G."/>
            <person name="Tice H."/>
            <person name="Cheng J.F."/>
            <person name="Tapia R."/>
            <person name="Han C."/>
            <person name="Goodwin L."/>
            <person name="Pitluck S."/>
            <person name="Liolios K."/>
            <person name="Pagani I."/>
            <person name="Ivanova N."/>
            <person name="Huntemann M."/>
            <person name="Mavromatis K."/>
            <person name="Mikhailova N."/>
            <person name="Pati A."/>
            <person name="Chen A."/>
            <person name="Palaniappan K."/>
            <person name="Land M."/>
            <person name="Hauser L."/>
            <person name="Brambilla E.M."/>
            <person name="Rohde M."/>
            <person name="Verbarg S."/>
            <person name="Goker M."/>
            <person name="Bristow J."/>
            <person name="Eisen J.A."/>
            <person name="Markowitz V."/>
            <person name="Hugenholtz P."/>
            <person name="Kyrpides N.C."/>
            <person name="Klenk H.P."/>
            <person name="Woyke T."/>
        </authorList>
    </citation>
    <scope>NUCLEOTIDE SEQUENCE [LARGE SCALE GENOMIC DNA]</scope>
    <source>
        <strain evidence="12">ATCC 27775 / DSM 1100 / LMG 10767 / O</strain>
    </source>
</reference>
<feature type="disulfide bond" description="Redox-active" evidence="9">
    <location>
        <begin position="28"/>
        <end position="31"/>
    </location>
</feature>
<feature type="site" description="Contributes to redox potential value" evidence="8">
    <location>
        <position position="30"/>
    </location>
</feature>
<proteinExistence type="inferred from homology"/>
<comment type="similarity">
    <text evidence="1 7">Belongs to the thioredoxin family.</text>
</comment>
<evidence type="ECO:0000313" key="11">
    <source>
        <dbReference type="EMBL" id="AEE48190.1"/>
    </source>
</evidence>
<keyword evidence="3" id="KW-0249">Electron transport</keyword>